<reference evidence="10" key="1">
    <citation type="submission" date="2018-06" db="EMBL/GenBank/DDBJ databases">
        <authorList>
            <person name="Guldener U."/>
        </authorList>
    </citation>
    <scope>NUCLEOTIDE SEQUENCE [LARGE SCALE GENOMIC DNA]</scope>
    <source>
        <strain evidence="10">UTAD17</strain>
    </source>
</reference>
<dbReference type="GO" id="GO:1990414">
    <property type="term" value="P:replication-born double-strand break repair via sister chromatid exchange"/>
    <property type="evidence" value="ECO:0007669"/>
    <property type="project" value="TreeGrafter"/>
</dbReference>
<comment type="subcellular location">
    <subcellularLocation>
        <location evidence="1 6">Nucleus</location>
    </subcellularLocation>
</comment>
<sequence length="1500" mass="172989">MSKEAFPGVNDKNIPKRISTALTKQPFTNVVPKSELPYLIDPSRHSVFSLTSCHDILDPAPEFLYNHYPHRIELEAVNNVLNEHENNLKFKKPNLKLEPKTGIEKEEEENVDLFDGLSDLAKRSITDIVELDQIIQTKETNVSNIIITETNNKKHKTEDMGMEVETSKKHHSNSSENLPNDSISKIDFDIQKPNSVEGLKTQFIEKFVKLSQICVKKDFNNLTFWIKLSNHDNVITTMGYLDDLKLLISEALNNEAYKNLISEKCTNNLFEILLTCSNNLEVIERNSAFVEYNNIAFVSSTIIFLSFQLGISNKKLYLKDFIVRPIDCFAKFIKDVLEKDDYSPTFEDLSFFKLSLLSFYDYLKKGCEFDEPIISKIVYGFVELFSKNSYILKFTTNSAKSQSCWDSIKFITSDILTSLFKNFPTQREFIIDNITPYIDALPSTRSQKKLLCVNSSTGPIYITHFTYTIMCLLQSSSISPSMVHGVNFDQTAFHELELAEQEWLSNLDMWVERITSAILAKVFDNIGDLKPCIEQYTNDLMESLFCPDFPVCEWLATNLFRKCLYVFNPSENHPVNIEASALGLLSIIGSKILDIRLKSQEHNDIGSHISLITLFNYPQKIPIIIKNFSLFRKFFLSNPDKSKFFWSMEIHTLMKLHNFKEEESQEWSNTIKQYLQESLEPVLDKIALDAEEYLKPYTQLLQCLSLVTLYEPYLKLLLSLIDSAKIRLRSGAIKCFSNLISRDKYMIELPMIQDTINKMLRDPSASVRGNILDIIENSINITSFYRQINWLYNDDSVSVRKRVLNLNKIIFNETTDPAIASFVICYILRKTEDEEDIIVEQCKEFLLRKIFLDIDDLNDNHVLQEEKCKYNINIICNILTSSEKCKELFDFFLHFYVLNAESHKPNENKCINESIKRLTEVIISELIDIQQAESEDLQKKYSIMEDNLLLLLSMISSSSGSFVTREQLFALYPFLSTTDNIEIRLNTLRIFNSALKKLSTFRPKFLFDLETFLLSNLTKMTSKELDEAIPLAWSVATQKRDYMRITKACSSCLNHFSEYIKLGVLHPEKITVDGKLQRLLYMSTGFARYCDFKNTAENFPTLKTRESIYAYVTKCLLVFTGPQILSTIKKIAIKNLVGLCSSHPKLFNSDPVLKVFDEVFNSDATDVKIIVIECLYTFFTAQEWKTIQNAGVNGTNSSSLELKEKVLSNNKLETFNDGICSALVTRYLAAILKMCLLKNFDICYPAVKFLDMIDKYEYVNPSAYIYILISLLTCPSKKIKKIAEHTVKRLVEKHESMVYSGLNKGFTTAVVYNKEKLPVVEEYLFLDLQNLLCNNKRNINKFLTIVKKVFTKTFALNKDKEITNYNGLLFLAKNILHLKFPDIYTVYEFTNIIGNSASSYHCILHENDNNDSDKSFKLVMAVNILENLNRELYRKFSLDKDFVELVSGDNKSTLKEVSITNHEKDAGLNFAEICYNLDPEKDRDRIAQMYFSNGSFIDRD</sequence>
<evidence type="ECO:0000256" key="4">
    <source>
        <dbReference type="ARBA" id="ARBA00023242"/>
    </source>
</evidence>
<evidence type="ECO:0000256" key="6">
    <source>
        <dbReference type="RuleBase" id="RU364107"/>
    </source>
</evidence>
<keyword evidence="10" id="KW-1185">Reference proteome</keyword>
<feature type="domain" description="Sister chromatid cohesion C-terminal" evidence="8">
    <location>
        <begin position="1220"/>
        <end position="1391"/>
    </location>
</feature>
<keyword evidence="4 6" id="KW-0539">Nucleus</keyword>
<comment type="similarity">
    <text evidence="2 6">Belongs to the SCC2/Nipped-B family.</text>
</comment>
<evidence type="ECO:0000256" key="1">
    <source>
        <dbReference type="ARBA" id="ARBA00004123"/>
    </source>
</evidence>
<dbReference type="VEuPathDB" id="FungiDB:SCODWIG_02152"/>
<evidence type="ECO:0000256" key="2">
    <source>
        <dbReference type="ARBA" id="ARBA00009252"/>
    </source>
</evidence>
<protein>
    <recommendedName>
        <fullName evidence="6">Sister chromatid cohesion protein</fullName>
    </recommendedName>
</protein>
<feature type="region of interest" description="Disordered" evidence="7">
    <location>
        <begin position="153"/>
        <end position="178"/>
    </location>
</feature>
<dbReference type="CDD" id="cd23958">
    <property type="entry name" value="SCC2"/>
    <property type="match status" value="1"/>
</dbReference>
<dbReference type="InterPro" id="IPR024986">
    <property type="entry name" value="Nipped-B_C"/>
</dbReference>
<evidence type="ECO:0000259" key="8">
    <source>
        <dbReference type="Pfam" id="PF12830"/>
    </source>
</evidence>
<dbReference type="GO" id="GO:0071169">
    <property type="term" value="P:establishment of protein localization to chromatin"/>
    <property type="evidence" value="ECO:0007669"/>
    <property type="project" value="TreeGrafter"/>
</dbReference>
<dbReference type="GO" id="GO:0061775">
    <property type="term" value="F:cohesin loader activity"/>
    <property type="evidence" value="ECO:0007669"/>
    <property type="project" value="InterPro"/>
</dbReference>
<keyword evidence="3 6" id="KW-0677">Repeat</keyword>
<evidence type="ECO:0000256" key="5">
    <source>
        <dbReference type="ARBA" id="ARBA00023306"/>
    </source>
</evidence>
<dbReference type="GO" id="GO:0090694">
    <property type="term" value="C:Scc2-Scc4 cohesin loading complex"/>
    <property type="evidence" value="ECO:0007669"/>
    <property type="project" value="TreeGrafter"/>
</dbReference>
<dbReference type="Pfam" id="PF12765">
    <property type="entry name" value="Cohesin_HEAT"/>
    <property type="match status" value="1"/>
</dbReference>
<dbReference type="InterPro" id="IPR026003">
    <property type="entry name" value="Cohesin_HEAT"/>
</dbReference>
<dbReference type="EMBL" id="UFAJ01000342">
    <property type="protein sequence ID" value="SSD60391.1"/>
    <property type="molecule type" value="Genomic_DNA"/>
</dbReference>
<evidence type="ECO:0000313" key="9">
    <source>
        <dbReference type="EMBL" id="SSD60391.1"/>
    </source>
</evidence>
<dbReference type="Pfam" id="PF12830">
    <property type="entry name" value="Nipped-B_C"/>
    <property type="match status" value="1"/>
</dbReference>
<name>A0A376B6Y6_9ASCO</name>
<dbReference type="InterPro" id="IPR016024">
    <property type="entry name" value="ARM-type_fold"/>
</dbReference>
<dbReference type="GO" id="GO:0010468">
    <property type="term" value="P:regulation of gene expression"/>
    <property type="evidence" value="ECO:0007669"/>
    <property type="project" value="InterPro"/>
</dbReference>
<dbReference type="PANTHER" id="PTHR21704:SF18">
    <property type="entry name" value="NIPPED-B-LIKE PROTEIN"/>
    <property type="match status" value="1"/>
</dbReference>
<dbReference type="OrthoDB" id="3973167at2759"/>
<evidence type="ECO:0000313" key="10">
    <source>
        <dbReference type="Proteomes" id="UP000262825"/>
    </source>
</evidence>
<organism evidence="9 10">
    <name type="scientific">Saccharomycodes ludwigii</name>
    <dbReference type="NCBI Taxonomy" id="36035"/>
    <lineage>
        <taxon>Eukaryota</taxon>
        <taxon>Fungi</taxon>
        <taxon>Dikarya</taxon>
        <taxon>Ascomycota</taxon>
        <taxon>Saccharomycotina</taxon>
        <taxon>Saccharomycetes</taxon>
        <taxon>Saccharomycodales</taxon>
        <taxon>Saccharomycodaceae</taxon>
        <taxon>Saccharomycodes</taxon>
    </lineage>
</organism>
<dbReference type="PANTHER" id="PTHR21704">
    <property type="entry name" value="NIPPED-B-LIKE PROTEIN DELANGIN SCC2-RELATED"/>
    <property type="match status" value="1"/>
</dbReference>
<dbReference type="GO" id="GO:0140588">
    <property type="term" value="P:chromatin looping"/>
    <property type="evidence" value="ECO:0007669"/>
    <property type="project" value="InterPro"/>
</dbReference>
<dbReference type="InterPro" id="IPR033031">
    <property type="entry name" value="Scc2/Nipped-B"/>
</dbReference>
<keyword evidence="5 6" id="KW-0131">Cell cycle</keyword>
<dbReference type="Proteomes" id="UP000262825">
    <property type="component" value="Unassembled WGS sequence"/>
</dbReference>
<proteinExistence type="inferred from homology"/>
<evidence type="ECO:0000256" key="3">
    <source>
        <dbReference type="ARBA" id="ARBA00022737"/>
    </source>
</evidence>
<dbReference type="SUPFAM" id="SSF48371">
    <property type="entry name" value="ARM repeat"/>
    <property type="match status" value="2"/>
</dbReference>
<evidence type="ECO:0000256" key="7">
    <source>
        <dbReference type="SAM" id="MobiDB-lite"/>
    </source>
</evidence>
<dbReference type="GO" id="GO:0003682">
    <property type="term" value="F:chromatin binding"/>
    <property type="evidence" value="ECO:0007669"/>
    <property type="project" value="TreeGrafter"/>
</dbReference>
<gene>
    <name evidence="9" type="ORF">SCODWIG_02152</name>
</gene>
<accession>A0A376B6Y6</accession>
<dbReference type="GO" id="GO:0034087">
    <property type="term" value="P:establishment of mitotic sister chromatid cohesion"/>
    <property type="evidence" value="ECO:0007669"/>
    <property type="project" value="TreeGrafter"/>
</dbReference>